<protein>
    <submittedName>
        <fullName evidence="2">ATP-binding protein</fullName>
    </submittedName>
</protein>
<reference evidence="2 3" key="1">
    <citation type="submission" date="2020-12" db="EMBL/GenBank/DDBJ databases">
        <title>Sulforoseuscoccus oceanibium gen. nov., sp. nov., a representative of the phylum Verrucomicrobia with special cytoplasmic membrane, and proposal of Sulforoseuscoccusaceae fam. nov.</title>
        <authorList>
            <person name="Xi F."/>
        </authorList>
    </citation>
    <scope>NUCLEOTIDE SEQUENCE [LARGE SCALE GENOMIC DNA]</scope>
    <source>
        <strain evidence="2 3">T37</strain>
    </source>
</reference>
<dbReference type="KEGG" id="soa:G3M56_014030"/>
<dbReference type="Proteomes" id="UP000475117">
    <property type="component" value="Chromosome"/>
</dbReference>
<dbReference type="GO" id="GO:0005524">
    <property type="term" value="F:ATP binding"/>
    <property type="evidence" value="ECO:0007669"/>
    <property type="project" value="UniProtKB-KW"/>
</dbReference>
<dbReference type="InterPro" id="IPR027417">
    <property type="entry name" value="P-loop_NTPase"/>
</dbReference>
<feature type="domain" description="Helicase HerA central" evidence="1">
    <location>
        <begin position="32"/>
        <end position="78"/>
    </location>
</feature>
<keyword evidence="3" id="KW-1185">Reference proteome</keyword>
<evidence type="ECO:0000313" key="2">
    <source>
        <dbReference type="EMBL" id="QQL44965.1"/>
    </source>
</evidence>
<dbReference type="InterPro" id="IPR051162">
    <property type="entry name" value="T4SS_component"/>
</dbReference>
<accession>A0A6B3LEK7</accession>
<dbReference type="PANTHER" id="PTHR30121:SF6">
    <property type="entry name" value="SLR6007 PROTEIN"/>
    <property type="match status" value="1"/>
</dbReference>
<sequence length="790" mass="88169">MEYEKLGSFYLGREIDPETKSQTDDLVLYDSRDLVTHGVVLGMTGSGKTGLCISLLEEAAMDGIPAIVIDPKGDIANLMLTFPELSADEFKPWVNPDTARRKGVSVDQFAADQAELWKSGLAQWGQTGERIRKMRDQVETTIFTPGSTAGIPVSILGSLAAPDAALIDDREAFADLIESAVTGILTMAGVDADPVQSREHILLASILQHYWTQGENLDLPRFIQAIQSPPIQRIGALDLDQFFPEDKRFDLGIRINNLIASPGFSQWLNGFPLDIDRLLYSPEGKPRISIISIAHLSDSERMFVVSMVLNRMVEWMRRQSGTTSLRALVYMDEIFGFLPPTANPPSKKPLMTLLKQARAYGVGTLLATQNPVDLDYKALSNIGTWFLGRLQTERDQARVMSGLEGAASSQGGQFDRKEIEQMLASLNGREFLLHNVHAGSDRVFHTRWAMSYLAGPLSRPQIETLTDPIRDRFRFAHQAPQHSNAPGKTKSSAVKPRTNAKIDEYFLPPLVDGADDLSFHPYLLRQATVRFIDPSSSEPVERSFSELIPLVKSIAVTDEDHLEPFDANDRLTSVPTEGIPFEPLPTVASESPFFTSGARKWKDTLYRNERLDVPHCPALDLEATIGESPAQFQMRIAQKARELRDETKDDLRRKYSRKLETLEDRLRRAEQAVEREAEQAAEAKRSTLIEVGMSVLGALFGGRRITTSRLGTAGRKVSRSYQQHTDIARAEENLEDAQQDLEAMERELEDELAAIDDRLSPANLAIETQQVKPLKKNIDVTSYALVWRAE</sequence>
<proteinExistence type="predicted"/>
<gene>
    <name evidence="2" type="ORF">G3M56_014030</name>
</gene>
<keyword evidence="2" id="KW-0547">Nucleotide-binding</keyword>
<dbReference type="Gene3D" id="3.40.50.300">
    <property type="entry name" value="P-loop containing nucleotide triphosphate hydrolases"/>
    <property type="match status" value="2"/>
</dbReference>
<dbReference type="AlphaFoldDB" id="A0A6B3LEK7"/>
<name>A0A6B3LEK7_9BACT</name>
<evidence type="ECO:0000259" key="1">
    <source>
        <dbReference type="Pfam" id="PF01935"/>
    </source>
</evidence>
<organism evidence="2 3">
    <name type="scientific">Sulfuriroseicoccus oceanibius</name>
    <dbReference type="NCBI Taxonomy" id="2707525"/>
    <lineage>
        <taxon>Bacteria</taxon>
        <taxon>Pseudomonadati</taxon>
        <taxon>Verrucomicrobiota</taxon>
        <taxon>Verrucomicrobiia</taxon>
        <taxon>Verrucomicrobiales</taxon>
        <taxon>Verrucomicrobiaceae</taxon>
        <taxon>Sulfuriroseicoccus</taxon>
    </lineage>
</organism>
<dbReference type="Pfam" id="PF01935">
    <property type="entry name" value="DUF87"/>
    <property type="match status" value="1"/>
</dbReference>
<dbReference type="InterPro" id="IPR002789">
    <property type="entry name" value="HerA_central"/>
</dbReference>
<dbReference type="EMBL" id="CP066776">
    <property type="protein sequence ID" value="QQL44965.1"/>
    <property type="molecule type" value="Genomic_DNA"/>
</dbReference>
<evidence type="ECO:0000313" key="3">
    <source>
        <dbReference type="Proteomes" id="UP000475117"/>
    </source>
</evidence>
<dbReference type="SUPFAM" id="SSF52540">
    <property type="entry name" value="P-loop containing nucleoside triphosphate hydrolases"/>
    <property type="match status" value="1"/>
</dbReference>
<keyword evidence="2" id="KW-0067">ATP-binding</keyword>
<dbReference type="PANTHER" id="PTHR30121">
    <property type="entry name" value="UNCHARACTERIZED PROTEIN YJGR-RELATED"/>
    <property type="match status" value="1"/>
</dbReference>
<dbReference type="RefSeq" id="WP_164365295.1">
    <property type="nucleotide sequence ID" value="NZ_CP066776.1"/>
</dbReference>
<dbReference type="CDD" id="cd01127">
    <property type="entry name" value="TrwB_TraG_TraD_VirD4"/>
    <property type="match status" value="1"/>
</dbReference>